<evidence type="ECO:0000313" key="3">
    <source>
        <dbReference type="Proteomes" id="UP001476798"/>
    </source>
</evidence>
<dbReference type="InterPro" id="IPR027484">
    <property type="entry name" value="PInositol-4-P-5-kinase_N"/>
</dbReference>
<organism evidence="2 3">
    <name type="scientific">Goodea atripinnis</name>
    <dbReference type="NCBI Taxonomy" id="208336"/>
    <lineage>
        <taxon>Eukaryota</taxon>
        <taxon>Metazoa</taxon>
        <taxon>Chordata</taxon>
        <taxon>Craniata</taxon>
        <taxon>Vertebrata</taxon>
        <taxon>Euteleostomi</taxon>
        <taxon>Actinopterygii</taxon>
        <taxon>Neopterygii</taxon>
        <taxon>Teleostei</taxon>
        <taxon>Neoteleostei</taxon>
        <taxon>Acanthomorphata</taxon>
        <taxon>Ovalentaria</taxon>
        <taxon>Atherinomorphae</taxon>
        <taxon>Cyprinodontiformes</taxon>
        <taxon>Goodeidae</taxon>
        <taxon>Goodea</taxon>
    </lineage>
</organism>
<dbReference type="Gene3D" id="3.30.800.10">
    <property type="entry name" value="Phosphatidylinositol Phosphate Kinase II Beta"/>
    <property type="match status" value="1"/>
</dbReference>
<dbReference type="EMBL" id="JAHRIO010040513">
    <property type="protein sequence ID" value="MEQ2171318.1"/>
    <property type="molecule type" value="Genomic_DNA"/>
</dbReference>
<sequence length="84" mass="9273">GCASPQEAVRDMDPGTAGTWSDGSPVEAAAAGSSFANFWLDHQKTCNLFKTYAPVAFRYFRELFGIRPDDYLVRSFPSTVIHIL</sequence>
<proteinExistence type="predicted"/>
<dbReference type="SUPFAM" id="SSF56104">
    <property type="entry name" value="SAICAR synthase-like"/>
    <property type="match status" value="1"/>
</dbReference>
<gene>
    <name evidence="2" type="ORF">GOODEAATRI_009500</name>
</gene>
<comment type="caution">
    <text evidence="2">The sequence shown here is derived from an EMBL/GenBank/DDBJ whole genome shotgun (WGS) entry which is preliminary data.</text>
</comment>
<accession>A0ABV0NIT7</accession>
<dbReference type="Proteomes" id="UP001476798">
    <property type="component" value="Unassembled WGS sequence"/>
</dbReference>
<keyword evidence="3" id="KW-1185">Reference proteome</keyword>
<evidence type="ECO:0000256" key="1">
    <source>
        <dbReference type="SAM" id="MobiDB-lite"/>
    </source>
</evidence>
<evidence type="ECO:0000313" key="2">
    <source>
        <dbReference type="EMBL" id="MEQ2171318.1"/>
    </source>
</evidence>
<feature type="non-terminal residue" evidence="2">
    <location>
        <position position="1"/>
    </location>
</feature>
<protein>
    <submittedName>
        <fullName evidence="2">Uncharacterized protein</fullName>
    </submittedName>
</protein>
<reference evidence="2 3" key="1">
    <citation type="submission" date="2021-06" db="EMBL/GenBank/DDBJ databases">
        <authorList>
            <person name="Palmer J.M."/>
        </authorList>
    </citation>
    <scope>NUCLEOTIDE SEQUENCE [LARGE SCALE GENOMIC DNA]</scope>
    <source>
        <strain evidence="2 3">GA_2019</strain>
        <tissue evidence="2">Muscle</tissue>
    </source>
</reference>
<name>A0ABV0NIT7_9TELE</name>
<feature type="region of interest" description="Disordered" evidence="1">
    <location>
        <begin position="1"/>
        <end position="23"/>
    </location>
</feature>